<evidence type="ECO:0000313" key="9">
    <source>
        <dbReference type="EMBL" id="CEN49605.1"/>
    </source>
</evidence>
<dbReference type="InterPro" id="IPR035482">
    <property type="entry name" value="SIS_PGI_2"/>
</dbReference>
<dbReference type="FunFam" id="3.40.50.10490:FF:000004">
    <property type="entry name" value="Glucose-6-phosphate isomerase"/>
    <property type="match status" value="1"/>
</dbReference>
<evidence type="ECO:0000256" key="1">
    <source>
        <dbReference type="ARBA" id="ARBA00004926"/>
    </source>
</evidence>
<feature type="active site" evidence="7">
    <location>
        <position position="507"/>
    </location>
</feature>
<evidence type="ECO:0000256" key="4">
    <source>
        <dbReference type="ARBA" id="ARBA00023152"/>
    </source>
</evidence>
<dbReference type="NCBIfam" id="NF001211">
    <property type="entry name" value="PRK00179.1"/>
    <property type="match status" value="1"/>
</dbReference>
<dbReference type="SUPFAM" id="SSF53697">
    <property type="entry name" value="SIS domain"/>
    <property type="match status" value="1"/>
</dbReference>
<dbReference type="InterPro" id="IPR023096">
    <property type="entry name" value="G6P_Isomerase_C"/>
</dbReference>
<dbReference type="CDD" id="cd05016">
    <property type="entry name" value="SIS_PGI_2"/>
    <property type="match status" value="1"/>
</dbReference>
<name>A0A0B7ICX6_9FLAO</name>
<evidence type="ECO:0000256" key="5">
    <source>
        <dbReference type="ARBA" id="ARBA00023235"/>
    </source>
</evidence>
<dbReference type="PANTHER" id="PTHR11469:SF1">
    <property type="entry name" value="GLUCOSE-6-PHOSPHATE ISOMERASE"/>
    <property type="match status" value="1"/>
</dbReference>
<organism evidence="9 10">
    <name type="scientific">Capnocytophaga canimorsus</name>
    <dbReference type="NCBI Taxonomy" id="28188"/>
    <lineage>
        <taxon>Bacteria</taxon>
        <taxon>Pseudomonadati</taxon>
        <taxon>Bacteroidota</taxon>
        <taxon>Flavobacteriia</taxon>
        <taxon>Flavobacteriales</taxon>
        <taxon>Flavobacteriaceae</taxon>
        <taxon>Capnocytophaga</taxon>
    </lineage>
</organism>
<dbReference type="EC" id="5.3.1.9" evidence="7"/>
<comment type="pathway">
    <text evidence="7">Carbohydrate biosynthesis; gluconeogenesis.</text>
</comment>
<dbReference type="Pfam" id="PF00342">
    <property type="entry name" value="PGI"/>
    <property type="match status" value="1"/>
</dbReference>
<protein>
    <recommendedName>
        <fullName evidence="7">Glucose-6-phosphate isomerase</fullName>
        <shortName evidence="7">GPI</shortName>
        <ecNumber evidence="7">5.3.1.9</ecNumber>
    </recommendedName>
    <alternativeName>
        <fullName evidence="7">Phosphoglucose isomerase</fullName>
        <shortName evidence="7">PGI</shortName>
    </alternativeName>
    <alternativeName>
        <fullName evidence="7">Phosphohexose isomerase</fullName>
        <shortName evidence="7">PHI</shortName>
    </alternativeName>
</protein>
<dbReference type="InterPro" id="IPR035476">
    <property type="entry name" value="SIS_PGI_1"/>
</dbReference>
<dbReference type="UniPathway" id="UPA00138"/>
<dbReference type="EMBL" id="CDOK01000109">
    <property type="protein sequence ID" value="CEN49605.1"/>
    <property type="molecule type" value="Genomic_DNA"/>
</dbReference>
<dbReference type="Gene3D" id="3.40.50.10490">
    <property type="entry name" value="Glucose-6-phosphate isomerase like protein, domain 1"/>
    <property type="match status" value="2"/>
</dbReference>
<dbReference type="GO" id="GO:0004347">
    <property type="term" value="F:glucose-6-phosphate isomerase activity"/>
    <property type="evidence" value="ECO:0007669"/>
    <property type="project" value="UniProtKB-UniRule"/>
</dbReference>
<dbReference type="Proteomes" id="UP000039370">
    <property type="component" value="Unassembled WGS sequence"/>
</dbReference>
<dbReference type="AlphaFoldDB" id="A0A0B7ICX6"/>
<dbReference type="PROSITE" id="PS51463">
    <property type="entry name" value="P_GLUCOSE_ISOMERASE_3"/>
    <property type="match status" value="1"/>
</dbReference>
<comment type="function">
    <text evidence="7">Catalyzes the reversible isomerization of glucose-6-phosphate to fructose-6-phosphate.</text>
</comment>
<dbReference type="HAMAP" id="MF_00473">
    <property type="entry name" value="G6P_isomerase"/>
    <property type="match status" value="1"/>
</dbReference>
<comment type="catalytic activity">
    <reaction evidence="6 7 8">
        <text>alpha-D-glucose 6-phosphate = beta-D-fructose 6-phosphate</text>
        <dbReference type="Rhea" id="RHEA:11816"/>
        <dbReference type="ChEBI" id="CHEBI:57634"/>
        <dbReference type="ChEBI" id="CHEBI:58225"/>
        <dbReference type="EC" id="5.3.1.9"/>
    </reaction>
</comment>
<dbReference type="GO" id="GO:0048029">
    <property type="term" value="F:monosaccharide binding"/>
    <property type="evidence" value="ECO:0007669"/>
    <property type="project" value="TreeGrafter"/>
</dbReference>
<evidence type="ECO:0000256" key="2">
    <source>
        <dbReference type="ARBA" id="ARBA00006604"/>
    </source>
</evidence>
<dbReference type="Gene3D" id="1.10.1390.10">
    <property type="match status" value="1"/>
</dbReference>
<dbReference type="InterPro" id="IPR018189">
    <property type="entry name" value="Phosphoglucose_isomerase_CS"/>
</dbReference>
<dbReference type="FunFam" id="1.10.1390.10:FF:000001">
    <property type="entry name" value="Glucose-6-phosphate isomerase"/>
    <property type="match status" value="1"/>
</dbReference>
<dbReference type="PROSITE" id="PS00174">
    <property type="entry name" value="P_GLUCOSE_ISOMERASE_2"/>
    <property type="match status" value="1"/>
</dbReference>
<comment type="similarity">
    <text evidence="2 7 8">Belongs to the GPI family.</text>
</comment>
<keyword evidence="3 7" id="KW-0312">Gluconeogenesis</keyword>
<dbReference type="PROSITE" id="PS00765">
    <property type="entry name" value="P_GLUCOSE_ISOMERASE_1"/>
    <property type="match status" value="1"/>
</dbReference>
<keyword evidence="4 7" id="KW-0324">Glycolysis</keyword>
<dbReference type="UniPathway" id="UPA00109">
    <property type="reaction ID" value="UER00181"/>
</dbReference>
<comment type="subcellular location">
    <subcellularLocation>
        <location evidence="7">Cytoplasm</location>
    </subcellularLocation>
</comment>
<evidence type="ECO:0000256" key="7">
    <source>
        <dbReference type="HAMAP-Rule" id="MF_00473"/>
    </source>
</evidence>
<comment type="pathway">
    <text evidence="1 7 8">Carbohydrate degradation; glycolysis; D-glyceraldehyde 3-phosphate and glycerone phosphate from D-glucose: step 2/4.</text>
</comment>
<reference evidence="10" key="1">
    <citation type="submission" date="2015-01" db="EMBL/GenBank/DDBJ databases">
        <authorList>
            <person name="MANFREDI Pablo"/>
        </authorList>
    </citation>
    <scope>NUCLEOTIDE SEQUENCE [LARGE SCALE GENOMIC DNA]</scope>
    <source>
        <strain evidence="10">Cc11</strain>
    </source>
</reference>
<dbReference type="GO" id="GO:0097367">
    <property type="term" value="F:carbohydrate derivative binding"/>
    <property type="evidence" value="ECO:0007669"/>
    <property type="project" value="InterPro"/>
</dbReference>
<evidence type="ECO:0000256" key="3">
    <source>
        <dbReference type="ARBA" id="ARBA00022432"/>
    </source>
</evidence>
<dbReference type="GO" id="GO:0051156">
    <property type="term" value="P:glucose 6-phosphate metabolic process"/>
    <property type="evidence" value="ECO:0007669"/>
    <property type="project" value="TreeGrafter"/>
</dbReference>
<dbReference type="PANTHER" id="PTHR11469">
    <property type="entry name" value="GLUCOSE-6-PHOSPHATE ISOMERASE"/>
    <property type="match status" value="1"/>
</dbReference>
<evidence type="ECO:0000256" key="6">
    <source>
        <dbReference type="ARBA" id="ARBA00029321"/>
    </source>
</evidence>
<feature type="active site" evidence="7">
    <location>
        <position position="384"/>
    </location>
</feature>
<keyword evidence="5 7" id="KW-0413">Isomerase</keyword>
<dbReference type="GO" id="GO:0005829">
    <property type="term" value="C:cytosol"/>
    <property type="evidence" value="ECO:0007669"/>
    <property type="project" value="TreeGrafter"/>
</dbReference>
<evidence type="ECO:0000313" key="10">
    <source>
        <dbReference type="Proteomes" id="UP000039370"/>
    </source>
</evidence>
<gene>
    <name evidence="7 9" type="primary">pgi</name>
    <name evidence="9" type="ORF">CCAN11_1970002</name>
</gene>
<dbReference type="InterPro" id="IPR001672">
    <property type="entry name" value="G6P_Isomerase"/>
</dbReference>
<dbReference type="GO" id="GO:0006096">
    <property type="term" value="P:glycolytic process"/>
    <property type="evidence" value="ECO:0007669"/>
    <property type="project" value="UniProtKB-UniRule"/>
</dbReference>
<dbReference type="PRINTS" id="PR00662">
    <property type="entry name" value="G6PISOMERASE"/>
</dbReference>
<evidence type="ECO:0000256" key="8">
    <source>
        <dbReference type="RuleBase" id="RU000612"/>
    </source>
</evidence>
<accession>A0A0B7ICX6</accession>
<feature type="active site" description="Proton donor" evidence="7">
    <location>
        <position position="353"/>
    </location>
</feature>
<dbReference type="InterPro" id="IPR046348">
    <property type="entry name" value="SIS_dom_sf"/>
</dbReference>
<dbReference type="GO" id="GO:0006094">
    <property type="term" value="P:gluconeogenesis"/>
    <property type="evidence" value="ECO:0007669"/>
    <property type="project" value="UniProtKB-UniRule"/>
</dbReference>
<sequence>MLQVVNPTTTKAWMSLQKHFEATQNALMKSLFEQDPNRAKRFSIQWQDFLVDYSKNRIDSTTMDLLVQLAEQCGLKDAVEKYFEGDLINATENRAVLHTALRASTDAVIQVEGENVIPEIQKVKAKIKSFSEEIISGIKGYTGKAFTDVVNIGIGGSDLGPAMVTEALKFYKNHLNVHFVSNVDGDHVMEVIKHLNPETTLFVIVSKTFTTQETLSNATTIKQWFLQSAKPEDVAKHFVAVSTNLQKIDEFGIDSNNVFPMWDWVGGRFSLWSAVGLSIALSVGYEHFEQLLKGAHQMDEHFKNTPFENNIPVVIALLSVWYNNFYGAESQAIIPYTQYLHRFAAYLQQGIMESNGKYVSRDGKKVSYQTGTLIWGEPGTNSQHAFFQLIHQGTKLIPTDFIGFKKSLYGNTDHHNKLMANFFAQTEALLKGKTEAEVRAEMGDKVNENLLPFKVFEGNRPTTTFLIDKLTPESLGKLIAMYEHKIFVEGVIWNIYSYDQWGVELGKQLANHILKDIDAAQISNHDASTTQLIKAFKKNR</sequence>
<proteinExistence type="inferred from homology"/>
<dbReference type="CDD" id="cd05015">
    <property type="entry name" value="SIS_PGI_1"/>
    <property type="match status" value="1"/>
</dbReference>
<keyword evidence="7" id="KW-0963">Cytoplasm</keyword>